<reference evidence="1 2" key="1">
    <citation type="submission" date="2022-01" db="EMBL/GenBank/DDBJ databases">
        <title>Whole genome-based taxonomy of the Shewanellaceae.</title>
        <authorList>
            <person name="Martin-Rodriguez A.J."/>
        </authorList>
    </citation>
    <scope>NUCLEOTIDE SEQUENCE [LARGE SCALE GENOMIC DNA]</scope>
    <source>
        <strain evidence="1 2">DSM 17177</strain>
    </source>
</reference>
<comment type="caution">
    <text evidence="1">The sequence shown here is derived from an EMBL/GenBank/DDBJ whole genome shotgun (WGS) entry which is preliminary data.</text>
</comment>
<dbReference type="SUPFAM" id="SSF54637">
    <property type="entry name" value="Thioesterase/thiol ester dehydrase-isomerase"/>
    <property type="match status" value="1"/>
</dbReference>
<dbReference type="CDD" id="cd00586">
    <property type="entry name" value="4HBT"/>
    <property type="match status" value="1"/>
</dbReference>
<evidence type="ECO:0000313" key="1">
    <source>
        <dbReference type="EMBL" id="MCL1124026.1"/>
    </source>
</evidence>
<dbReference type="PANTHER" id="PTHR31793:SF40">
    <property type="entry name" value="ACYL-COA THIOESTER HYDROLASE, YBGC_YBAW FAMILY"/>
    <property type="match status" value="1"/>
</dbReference>
<evidence type="ECO:0000313" key="2">
    <source>
        <dbReference type="Proteomes" id="UP001203423"/>
    </source>
</evidence>
<accession>A0ABT0LA41</accession>
<keyword evidence="2" id="KW-1185">Reference proteome</keyword>
<gene>
    <name evidence="1" type="ORF">L2764_05930</name>
</gene>
<dbReference type="Gene3D" id="3.10.129.10">
    <property type="entry name" value="Hotdog Thioesterase"/>
    <property type="match status" value="1"/>
</dbReference>
<name>A0ABT0LA41_9GAMM</name>
<dbReference type="RefSeq" id="WP_248939307.1">
    <property type="nucleotide sequence ID" value="NZ_JAKIKS010000016.1"/>
</dbReference>
<dbReference type="EMBL" id="JAKIKS010000016">
    <property type="protein sequence ID" value="MCL1124026.1"/>
    <property type="molecule type" value="Genomic_DNA"/>
</dbReference>
<sequence length="141" mass="16468">MEEFLEQYPIHTKITVAWGDMDALQHVNNVIYFKYFETARIDFFKQINLLKATTEIIIGPVISENQAKYQYPVTFPDTLIIGVTISEIGNDRFMMHYYTYSEKLQKITTVGWSKVVMFNFKTGQKAAITPELLNALQQYEH</sequence>
<dbReference type="PANTHER" id="PTHR31793">
    <property type="entry name" value="4-HYDROXYBENZOYL-COA THIOESTERASE FAMILY MEMBER"/>
    <property type="match status" value="1"/>
</dbReference>
<dbReference type="Proteomes" id="UP001203423">
    <property type="component" value="Unassembled WGS sequence"/>
</dbReference>
<organism evidence="1 2">
    <name type="scientific">Shewanella surugensis</name>
    <dbReference type="NCBI Taxonomy" id="212020"/>
    <lineage>
        <taxon>Bacteria</taxon>
        <taxon>Pseudomonadati</taxon>
        <taxon>Pseudomonadota</taxon>
        <taxon>Gammaproteobacteria</taxon>
        <taxon>Alteromonadales</taxon>
        <taxon>Shewanellaceae</taxon>
        <taxon>Shewanella</taxon>
    </lineage>
</organism>
<protein>
    <submittedName>
        <fullName evidence="1">Acyl-CoA thioesterase</fullName>
    </submittedName>
</protein>
<dbReference type="InterPro" id="IPR050563">
    <property type="entry name" value="4-hydroxybenzoyl-CoA_TE"/>
</dbReference>
<dbReference type="InterPro" id="IPR029069">
    <property type="entry name" value="HotDog_dom_sf"/>
</dbReference>
<dbReference type="Pfam" id="PF13279">
    <property type="entry name" value="4HBT_2"/>
    <property type="match status" value="1"/>
</dbReference>
<proteinExistence type="predicted"/>